<comment type="caution">
    <text evidence="2">The sequence shown here is derived from an EMBL/GenBank/DDBJ whole genome shotgun (WGS) entry which is preliminary data.</text>
</comment>
<dbReference type="EMBL" id="JBFRUW010000107">
    <property type="protein sequence ID" value="MFA0570662.1"/>
    <property type="molecule type" value="Genomic_DNA"/>
</dbReference>
<keyword evidence="3" id="KW-1185">Reference proteome</keyword>
<sequence length="412" mass="45494">MSYKRHQKGTHRLCSPQSTFDKISPFFKEMGITRVANITGLDRIGIPVVTVCRPDSCAISVAQGKGLDLMSAKVSGAMEAIETYHAEHIDLPLKLASYSQLSNKYSVLNVDGLPKLAFSQFSPHEQRLWVEGIELFTQQATYVPYEVVHCNYTLPLPTGSGAFAMSSNGLASGNSMDEAIVHGLCEAIERDALALWKVEQRYSNHPETNQLDLKTIDDEDCLEVINQYYQAGVNVQVWDITTDIELPSFYCRIVSETSQNSDQGPSYPAFGSGTHPCKSIALLRALTEAAQTRLTMISGSRDDINANAYQRLDSEKEEGTPLNPPPHLLRNFNDIQSWSNQCFKEDIKLITSKLKQVNLAQAAFVNLEKSEFQIPVVRVIVPGLEGIAELPGYQMGTRALAIKTLASSGEQS</sequence>
<dbReference type="NCBIfam" id="TIGR00702">
    <property type="entry name" value="YcaO-type kinase domain"/>
    <property type="match status" value="1"/>
</dbReference>
<evidence type="ECO:0000313" key="2">
    <source>
        <dbReference type="EMBL" id="MFA0570662.1"/>
    </source>
</evidence>
<feature type="domain" description="YcaO" evidence="1">
    <location>
        <begin position="64"/>
        <end position="412"/>
    </location>
</feature>
<reference evidence="2 3" key="1">
    <citation type="journal article" date="2024" name="ISME J.">
        <title>Tailless and filamentous prophages are predominant in marine Vibrio.</title>
        <authorList>
            <person name="Steensen K."/>
            <person name="Seneca J."/>
            <person name="Bartlau N."/>
            <person name="Yu X.A."/>
            <person name="Hussain F.A."/>
            <person name="Polz M.F."/>
        </authorList>
    </citation>
    <scope>NUCLEOTIDE SEQUENCE [LARGE SCALE GENOMIC DNA]</scope>
    <source>
        <strain evidence="2 3">10N.222.51.A1</strain>
    </source>
</reference>
<evidence type="ECO:0000313" key="3">
    <source>
        <dbReference type="Proteomes" id="UP001570417"/>
    </source>
</evidence>
<name>A0ABV4NGS6_9VIBR</name>
<dbReference type="PANTHER" id="PTHR37809">
    <property type="entry name" value="RIBOSOMAL PROTEIN S12 METHYLTHIOTRANSFERASE ACCESSORY FACTOR YCAO"/>
    <property type="match status" value="1"/>
</dbReference>
<accession>A0ABV4NGS6</accession>
<proteinExistence type="predicted"/>
<dbReference type="InterPro" id="IPR003776">
    <property type="entry name" value="YcaO-like_dom"/>
</dbReference>
<dbReference type="PROSITE" id="PS51664">
    <property type="entry name" value="YCAO"/>
    <property type="match status" value="1"/>
</dbReference>
<dbReference type="Pfam" id="PF02624">
    <property type="entry name" value="YcaO"/>
    <property type="match status" value="1"/>
</dbReference>
<organism evidence="2 3">
    <name type="scientific">Vibrio gallaecicus</name>
    <dbReference type="NCBI Taxonomy" id="552386"/>
    <lineage>
        <taxon>Bacteria</taxon>
        <taxon>Pseudomonadati</taxon>
        <taxon>Pseudomonadota</taxon>
        <taxon>Gammaproteobacteria</taxon>
        <taxon>Vibrionales</taxon>
        <taxon>Vibrionaceae</taxon>
        <taxon>Vibrio</taxon>
    </lineage>
</organism>
<evidence type="ECO:0000259" key="1">
    <source>
        <dbReference type="PROSITE" id="PS51664"/>
    </source>
</evidence>
<dbReference type="Gene3D" id="3.30.1330.230">
    <property type="match status" value="1"/>
</dbReference>
<protein>
    <submittedName>
        <fullName evidence="2">YcaO-like family protein</fullName>
    </submittedName>
</protein>
<dbReference type="PANTHER" id="PTHR37809:SF1">
    <property type="entry name" value="RIBOSOMAL PROTEIN S12 METHYLTHIOTRANSFERASE ACCESSORY FACTOR YCAO"/>
    <property type="match status" value="1"/>
</dbReference>
<gene>
    <name evidence="2" type="ORF">AB4566_20605</name>
</gene>
<dbReference type="RefSeq" id="WP_372268291.1">
    <property type="nucleotide sequence ID" value="NZ_JBFRUW010000107.1"/>
</dbReference>
<dbReference type="Proteomes" id="UP001570417">
    <property type="component" value="Unassembled WGS sequence"/>
</dbReference>